<accession>A0A7V7TWM7</accession>
<organism evidence="2 3">
    <name type="scientific">Plantimonas leprariae</name>
    <dbReference type="NCBI Taxonomy" id="2615207"/>
    <lineage>
        <taxon>Bacteria</taxon>
        <taxon>Pseudomonadati</taxon>
        <taxon>Pseudomonadota</taxon>
        <taxon>Alphaproteobacteria</taxon>
        <taxon>Hyphomicrobiales</taxon>
        <taxon>Aurantimonadaceae</taxon>
        <taxon>Plantimonas</taxon>
    </lineage>
</organism>
<dbReference type="RefSeq" id="WP_150969964.1">
    <property type="nucleotide sequence ID" value="NZ_VZDO01000008.1"/>
</dbReference>
<gene>
    <name evidence="2" type="ORF">F6X38_11500</name>
</gene>
<dbReference type="AlphaFoldDB" id="A0A7V7TWM7"/>
<dbReference type="Proteomes" id="UP000432089">
    <property type="component" value="Unassembled WGS sequence"/>
</dbReference>
<sequence>MDFYAGIDGTGVVNDAQYERDMRNSFVSQLSRDSRFKVRYYTRGPWSDGGTAKAISKTMLREIETRVHQRGGIPVGRLVLAGYSRGGAIAIRVARELGEHGHKVHCLLLFDAVDMSLAIAASRIPANVRYCFHAMRDPMARSRSSWGNCGTEREIKDDAVTYFRWQRFTCTHGGMGGVPWKVADPDGIINEAYTGRKFAAELDSARENPMLRLGGTTSFGAFGGLVDAVDAANDWHRRASRTTITLRRDRDGSLEVRNWMFNRLRWALQQPASQPLAA</sequence>
<keyword evidence="3" id="KW-1185">Reference proteome</keyword>
<evidence type="ECO:0000313" key="3">
    <source>
        <dbReference type="Proteomes" id="UP000432089"/>
    </source>
</evidence>
<dbReference type="EMBL" id="VZDO01000008">
    <property type="protein sequence ID" value="KAB0679844.1"/>
    <property type="molecule type" value="Genomic_DNA"/>
</dbReference>
<name>A0A7V7TWM7_9HYPH</name>
<dbReference type="SUPFAM" id="SSF53474">
    <property type="entry name" value="alpha/beta-Hydrolases"/>
    <property type="match status" value="1"/>
</dbReference>
<evidence type="ECO:0000259" key="1">
    <source>
        <dbReference type="Pfam" id="PF00975"/>
    </source>
</evidence>
<reference evidence="2 3" key="1">
    <citation type="submission" date="2019-09" db="EMBL/GenBank/DDBJ databases">
        <title>YIM 132180 draft genome.</title>
        <authorList>
            <person name="Zhang K."/>
        </authorList>
    </citation>
    <scope>NUCLEOTIDE SEQUENCE [LARGE SCALE GENOMIC DNA]</scope>
    <source>
        <strain evidence="2 3">YIM 132180</strain>
    </source>
</reference>
<evidence type="ECO:0000313" key="2">
    <source>
        <dbReference type="EMBL" id="KAB0679844.1"/>
    </source>
</evidence>
<feature type="domain" description="Thioesterase" evidence="1">
    <location>
        <begin position="75"/>
        <end position="112"/>
    </location>
</feature>
<dbReference type="InterPro" id="IPR001031">
    <property type="entry name" value="Thioesterase"/>
</dbReference>
<dbReference type="Pfam" id="PF00975">
    <property type="entry name" value="Thioesterase"/>
    <property type="match status" value="1"/>
</dbReference>
<dbReference type="InterPro" id="IPR029058">
    <property type="entry name" value="AB_hydrolase_fold"/>
</dbReference>
<protein>
    <recommendedName>
        <fullName evidence="1">Thioesterase domain-containing protein</fullName>
    </recommendedName>
</protein>
<comment type="caution">
    <text evidence="2">The sequence shown here is derived from an EMBL/GenBank/DDBJ whole genome shotgun (WGS) entry which is preliminary data.</text>
</comment>
<dbReference type="Gene3D" id="3.40.50.1820">
    <property type="entry name" value="alpha/beta hydrolase"/>
    <property type="match status" value="1"/>
</dbReference>
<proteinExistence type="predicted"/>